<proteinExistence type="predicted"/>
<evidence type="ECO:0000313" key="3">
    <source>
        <dbReference type="EMBL" id="CAG7819737.1"/>
    </source>
</evidence>
<dbReference type="AlphaFoldDB" id="A0A8J2KU42"/>
<dbReference type="InterPro" id="IPR026664">
    <property type="entry name" value="Stereocilin-rel"/>
</dbReference>
<dbReference type="GO" id="GO:0009986">
    <property type="term" value="C:cell surface"/>
    <property type="evidence" value="ECO:0007669"/>
    <property type="project" value="TreeGrafter"/>
</dbReference>
<keyword evidence="4" id="KW-1185">Reference proteome</keyword>
<name>A0A8J2KU42_9HEXA</name>
<sequence length="1254" mass="136356">TSVFPGYKKRIYLSICFIRRSDMGKFRGRKGTTPPLSAQIFSAFVFAGAIALASATDFSGQPNNGVSTVPDLSNPAATSSFPQVHARWKRSLTGDLLDTADQLGIGGSYLRKFKALLEGTPPTVREAFLEGDFSNVTESDIRGMNVSVLEYVPPKLFDKMTKSTAGMALLTPIIEKFLDFNRPNALGRLMSVAGDKLDANTLLSKVKEHGGDSDQKNEAASVLLYNALNKLGDSNQITTTNLRGLLNDNLLQLVPEEQLMKVKDKGAAKFLLNRYYAKASGTEHDDVDDKALIYQLANAAYGKAEGWTTETISELSKTPQILSQLPSAALKNLSPDVVSQSISNLRNIKFENPLQGKSIAEAFLEKSGFKKDEEGQMSSGGDSSQNLGQVISSLGNLAAFVNPSMTDSPSILGTIINSCDQLNLPAPFEAVKNFIKSKSGGKKLENMEVGDIKDIGISVLKNGPPELMNTAMSTGALSTDDLKDIGNVRSDSGGIFNSFMKGLISQVAAYAVRQFTKTGGGVDFSNLPGAFMGALGLRGLNNVNNRELDDLAEQLKKNPDSLDDAQKALLLKKFKDAGLLDDVKKLPPEIRALLPRKQEYDLPDGILDGLPSDSELRLAHGNGKKITAALLAQDSSLVGTLTPKQVNEIDISEIPAVLAAVRKSKDGPQPQALKALSQRFKEYIQLKSEDYETPDKKLLKHITAAEVSKLPATVLAYFVDPRQTGKLPADVRKEILIALGELSTKDHASIPAKTREEIILQGLRAIDEKLDGEKKLGVPELAAIGGGVVDLPPDKIDKLTPVALEQALEIVQGTADDDDDGLKLRPCLNPQQKKAWRDKIEKTYGPLTTWDPATVTSLCCSLALFEDDDLHSIPKDTILSCRCPSDEEPPSHLKEMKKSLYASCKHDVGVDQQAHKFAMEKVKTEADFDLSDLESQIIRRRKRESDDAPLNCYAVRIIGSTKPFDKERLESIEDKDIHNCLYELGKDPLSTDVAKSLWEKLLRNKDGLENLAPTDYMFAGHILSGIRQEDVPKLDLSDPDVVSAFGEPLGLSKSMLEKLAHHLEDKQGKTLDEFSSSDLISAKNILCGYSHEKLIQIKSEAFLEALPVLKGSIDKSCELNRLNALAGISVRPDVLGDTRNWTSADVRGVGVLINGIQDITRIPPEAFLGVTSSIAESFTDNILTNLSPEQTGYLPRFSAQSLTEEQISLLSADAHHALDLQGPLVTDAATMNVNRSAVTCYSLAFIAILASRFL</sequence>
<reference evidence="3" key="1">
    <citation type="submission" date="2021-06" db="EMBL/GenBank/DDBJ databases">
        <authorList>
            <person name="Hodson N. C."/>
            <person name="Mongue J. A."/>
            <person name="Jaron S. K."/>
        </authorList>
    </citation>
    <scope>NUCLEOTIDE SEQUENCE</scope>
</reference>
<dbReference type="PANTHER" id="PTHR23412">
    <property type="entry name" value="STEREOCILIN RELATED"/>
    <property type="match status" value="1"/>
</dbReference>
<dbReference type="Proteomes" id="UP000708208">
    <property type="component" value="Unassembled WGS sequence"/>
</dbReference>
<dbReference type="GO" id="GO:0007160">
    <property type="term" value="P:cell-matrix adhesion"/>
    <property type="evidence" value="ECO:0007669"/>
    <property type="project" value="TreeGrafter"/>
</dbReference>
<accession>A0A8J2KU42</accession>
<dbReference type="OrthoDB" id="8195838at2759"/>
<dbReference type="EMBL" id="CAJVCH010458224">
    <property type="protein sequence ID" value="CAG7819737.1"/>
    <property type="molecule type" value="Genomic_DNA"/>
</dbReference>
<dbReference type="PANTHER" id="PTHR23412:SF17">
    <property type="entry name" value="OTOANCORIN"/>
    <property type="match status" value="1"/>
</dbReference>
<comment type="caution">
    <text evidence="3">The sequence shown here is derived from an EMBL/GenBank/DDBJ whole genome shotgun (WGS) entry which is preliminary data.</text>
</comment>
<protein>
    <submittedName>
        <fullName evidence="3">Uncharacterized protein</fullName>
    </submittedName>
</protein>
<evidence type="ECO:0000313" key="4">
    <source>
        <dbReference type="Proteomes" id="UP000708208"/>
    </source>
</evidence>
<keyword evidence="2" id="KW-0325">Glycoprotein</keyword>
<evidence type="ECO:0000256" key="1">
    <source>
        <dbReference type="ARBA" id="ARBA00022729"/>
    </source>
</evidence>
<gene>
    <name evidence="3" type="ORF">AFUS01_LOCUS30167</name>
</gene>
<evidence type="ECO:0000256" key="2">
    <source>
        <dbReference type="ARBA" id="ARBA00023180"/>
    </source>
</evidence>
<organism evidence="3 4">
    <name type="scientific">Allacma fusca</name>
    <dbReference type="NCBI Taxonomy" id="39272"/>
    <lineage>
        <taxon>Eukaryota</taxon>
        <taxon>Metazoa</taxon>
        <taxon>Ecdysozoa</taxon>
        <taxon>Arthropoda</taxon>
        <taxon>Hexapoda</taxon>
        <taxon>Collembola</taxon>
        <taxon>Symphypleona</taxon>
        <taxon>Sminthuridae</taxon>
        <taxon>Allacma</taxon>
    </lineage>
</organism>
<feature type="non-terminal residue" evidence="3">
    <location>
        <position position="1"/>
    </location>
</feature>
<keyword evidence="1" id="KW-0732">Signal</keyword>